<dbReference type="RefSeq" id="WP_005009556.1">
    <property type="nucleotide sequence ID" value="NZ_HG422173.1"/>
</dbReference>
<keyword evidence="3" id="KW-1185">Reference proteome</keyword>
<dbReference type="Pfam" id="PF03235">
    <property type="entry name" value="GmrSD_N"/>
    <property type="match status" value="1"/>
</dbReference>
<evidence type="ECO:0000259" key="1">
    <source>
        <dbReference type="Pfam" id="PF03235"/>
    </source>
</evidence>
<name>M1ZCU4_NITG3</name>
<evidence type="ECO:0000313" key="3">
    <source>
        <dbReference type="Proteomes" id="UP000011704"/>
    </source>
</evidence>
<dbReference type="HOGENOM" id="CLU_038557_2_2_0"/>
<dbReference type="EMBL" id="CAQJ01000065">
    <property type="protein sequence ID" value="CCQ91193.1"/>
    <property type="molecule type" value="Genomic_DNA"/>
</dbReference>
<accession>M1ZCU4</accession>
<gene>
    <name evidence="2" type="ORF">NITGR_590072</name>
</gene>
<dbReference type="STRING" id="1266370.NITGR_590072"/>
<dbReference type="InParanoid" id="M1ZCU4"/>
<dbReference type="OrthoDB" id="9787127at2"/>
<reference evidence="2 3" key="1">
    <citation type="journal article" date="2013" name="Front. Microbiol.">
        <title>The genome of Nitrospina gracilis illuminates the metabolism and evolution of the major marine nitrite oxidizer.</title>
        <authorList>
            <person name="Luecker S."/>
            <person name="Nowka B."/>
            <person name="Rattei T."/>
            <person name="Spieck E."/>
            <person name="and Daims H."/>
        </authorList>
    </citation>
    <scope>NUCLEOTIDE SEQUENCE [LARGE SCALE GENOMIC DNA]</scope>
    <source>
        <strain evidence="2 3">3/211</strain>
    </source>
</reference>
<dbReference type="AlphaFoldDB" id="M1ZCU4"/>
<evidence type="ECO:0000313" key="2">
    <source>
        <dbReference type="EMBL" id="CCQ91193.1"/>
    </source>
</evidence>
<feature type="domain" description="GmrSD restriction endonucleases N-terminal" evidence="1">
    <location>
        <begin position="40"/>
        <end position="189"/>
    </location>
</feature>
<proteinExistence type="predicted"/>
<dbReference type="PANTHER" id="PTHR39639:SF1">
    <property type="entry name" value="DUF262 DOMAIN-CONTAINING PROTEIN"/>
    <property type="match status" value="1"/>
</dbReference>
<dbReference type="Proteomes" id="UP000011704">
    <property type="component" value="Unassembled WGS sequence"/>
</dbReference>
<dbReference type="InterPro" id="IPR004919">
    <property type="entry name" value="GmrSD_N"/>
</dbReference>
<comment type="caution">
    <text evidence="2">The sequence shown here is derived from an EMBL/GenBank/DDBJ whole genome shotgun (WGS) entry which is preliminary data.</text>
</comment>
<dbReference type="PANTHER" id="PTHR39639">
    <property type="entry name" value="CHROMOSOME 16, WHOLE GENOME SHOTGUN SEQUENCE"/>
    <property type="match status" value="1"/>
</dbReference>
<protein>
    <recommendedName>
        <fullName evidence="1">GmrSD restriction endonucleases N-terminal domain-containing protein</fullName>
    </recommendedName>
</protein>
<sequence length="355" mass="42366">MNPLSEENWEVDETEESEQREQDVIKFQITYYPADFTLRGYFDKIENGQLEIPPFQRNYVWDRVQASKLIESFLLGLPVPGVFLYKERKTNKLRVIDGQQRIISVVRFFKNEFENQLFRLKNINAKWEGKTFEELSEPDRFQLDDTVLRATVVQQIDPGDDSSIYHIFERLNTGGMKLNPMEIRKCVYFSDLFMTLQEMNKFEQWRKILGKPHEDKRFRDVELILRILALKDEWELYEKPMKQFLNNFMSTNKNLTFDKNKTYFEGLKREFSGVCEFIFRNLGAKPFHIRGRLNYAVMDSIMVTAYDAIGSVKDFKDRYSSLLEDKVYFENVTKNTSDEATVRQRFKKAQEYLVE</sequence>
<organism evidence="2 3">
    <name type="scientific">Nitrospina gracilis (strain 3/211)</name>
    <dbReference type="NCBI Taxonomy" id="1266370"/>
    <lineage>
        <taxon>Bacteria</taxon>
        <taxon>Pseudomonadati</taxon>
        <taxon>Nitrospinota/Tectimicrobiota group</taxon>
        <taxon>Nitrospinota</taxon>
        <taxon>Nitrospinia</taxon>
        <taxon>Nitrospinales</taxon>
        <taxon>Nitrospinaceae</taxon>
        <taxon>Nitrospina</taxon>
    </lineage>
</organism>